<evidence type="ECO:0000313" key="1">
    <source>
        <dbReference type="EMBL" id="OPJ58762.1"/>
    </source>
</evidence>
<dbReference type="AlphaFoldDB" id="A0A1V4IFJ5"/>
<sequence>MLFSGSGVGPQDHGLRTPYQKVQEELGRWTGLQYCLKAAQTCQVLVLFSRQGASAVCFHKGCGPESIPCVNRASVAYITRVNCKENVSKGWFVEQSGTTWPLANEFELYLALAPIRKLH</sequence>
<keyword evidence="2" id="KW-1185">Reference proteome</keyword>
<gene>
    <name evidence="1" type="ORF">AV530_000521</name>
</gene>
<accession>A0A1V4IFJ5</accession>
<comment type="caution">
    <text evidence="1">The sequence shown here is derived from an EMBL/GenBank/DDBJ whole genome shotgun (WGS) entry which is preliminary data.</text>
</comment>
<dbReference type="EMBL" id="LSYS01009753">
    <property type="protein sequence ID" value="OPJ58762.1"/>
    <property type="molecule type" value="Genomic_DNA"/>
</dbReference>
<evidence type="ECO:0000313" key="2">
    <source>
        <dbReference type="Proteomes" id="UP000190648"/>
    </source>
</evidence>
<proteinExistence type="predicted"/>
<dbReference type="Proteomes" id="UP000190648">
    <property type="component" value="Unassembled WGS sequence"/>
</dbReference>
<reference evidence="1 2" key="1">
    <citation type="submission" date="2016-02" db="EMBL/GenBank/DDBJ databases">
        <title>Band-tailed pigeon sequencing and assembly.</title>
        <authorList>
            <person name="Soares A.E."/>
            <person name="Novak B.J."/>
            <person name="Rice E.S."/>
            <person name="O'Connell B."/>
            <person name="Chang D."/>
            <person name="Weber S."/>
            <person name="Shapiro B."/>
        </authorList>
    </citation>
    <scope>NUCLEOTIDE SEQUENCE [LARGE SCALE GENOMIC DNA]</scope>
    <source>
        <strain evidence="1">BTP2013</strain>
        <tissue evidence="1">Blood</tissue>
    </source>
</reference>
<organism evidence="1 2">
    <name type="scientific">Patagioenas fasciata monilis</name>
    <dbReference type="NCBI Taxonomy" id="372326"/>
    <lineage>
        <taxon>Eukaryota</taxon>
        <taxon>Metazoa</taxon>
        <taxon>Chordata</taxon>
        <taxon>Craniata</taxon>
        <taxon>Vertebrata</taxon>
        <taxon>Euteleostomi</taxon>
        <taxon>Archelosauria</taxon>
        <taxon>Archosauria</taxon>
        <taxon>Dinosauria</taxon>
        <taxon>Saurischia</taxon>
        <taxon>Theropoda</taxon>
        <taxon>Coelurosauria</taxon>
        <taxon>Aves</taxon>
        <taxon>Neognathae</taxon>
        <taxon>Neoaves</taxon>
        <taxon>Columbimorphae</taxon>
        <taxon>Columbiformes</taxon>
        <taxon>Columbidae</taxon>
        <taxon>Patagioenas</taxon>
    </lineage>
</organism>
<protein>
    <submittedName>
        <fullName evidence="1">Uncharacterized protein</fullName>
    </submittedName>
</protein>
<name>A0A1V4IFJ5_PATFA</name>